<dbReference type="GO" id="GO:0006631">
    <property type="term" value="P:fatty acid metabolic process"/>
    <property type="evidence" value="ECO:0007669"/>
    <property type="project" value="TreeGrafter"/>
</dbReference>
<evidence type="ECO:0000313" key="6">
    <source>
        <dbReference type="Proteomes" id="UP000215506"/>
    </source>
</evidence>
<dbReference type="RefSeq" id="WP_094026560.1">
    <property type="nucleotide sequence ID" value="NZ_NGAF01000010.1"/>
</dbReference>
<dbReference type="InterPro" id="IPR045851">
    <property type="entry name" value="AMP-bd_C_sf"/>
</dbReference>
<dbReference type="AlphaFoldDB" id="A0A231H3C1"/>
<dbReference type="InterPro" id="IPR042099">
    <property type="entry name" value="ANL_N_sf"/>
</dbReference>
<name>A0A231H3C1_9NOCA</name>
<sequence>MTSIRGALGRLWEADDDAPMIQQGDTWFTWGEVRVLAETLDAELAAAGCNGGSRIGVVLDNRMESIAALIAILGKGRTVITLNPMQPVARLSADMAEAHPHAVLAPESLWNEPLFRSAAETGAMIGFAVDGARVVATTEAGAATPPEADGAIGDAVGVEMFTSGTTGPPKRIPLTWRQLEAALTAVHGHTGAAGPADRKLLTGRVALVTLPIVHIGGLWGVLQNLAEARPFVMLPRFTVEGWCAAVKEHQPKVAGLPPAAMRAVINADVPVEDLASLRAITAGTTFVNPDLADEFTAKYGIPVLIMYGATEFSGAIAGWTKPMHAQWWTKKRGSVGREMPGVKLRAVAEDGTVLPLGESGRLEVSSSQTGNGKHEWVRTSDLGHLDEDGFVYIDGRADDAIIRGGFKVHPETVADALRAHEAIADATVYGRDDERLGKVPVAVVELRDGAAEVAEDELKTFCRDRLTAYEIPVRIYTVAELPRSVSLKVDRRRLLEMISEMDESAAAPAVASGR</sequence>
<keyword evidence="6" id="KW-1185">Reference proteome</keyword>
<dbReference type="Pfam" id="PF13193">
    <property type="entry name" value="AMP-binding_C"/>
    <property type="match status" value="1"/>
</dbReference>
<feature type="domain" description="AMP-binding enzyme C-terminal" evidence="4">
    <location>
        <begin position="415"/>
        <end position="486"/>
    </location>
</feature>
<evidence type="ECO:0000256" key="2">
    <source>
        <dbReference type="ARBA" id="ARBA00022598"/>
    </source>
</evidence>
<reference evidence="5 6" key="1">
    <citation type="submission" date="2017-07" db="EMBL/GenBank/DDBJ databases">
        <title>First draft Genome Sequence of Nocardia cerradoensis isolated from human infection.</title>
        <authorList>
            <person name="Carrasco G."/>
        </authorList>
    </citation>
    <scope>NUCLEOTIDE SEQUENCE [LARGE SCALE GENOMIC DNA]</scope>
    <source>
        <strain evidence="5 6">CNM20130759</strain>
    </source>
</reference>
<accession>A0A231H3C1</accession>
<keyword evidence="2 5" id="KW-0436">Ligase</keyword>
<evidence type="ECO:0000313" key="5">
    <source>
        <dbReference type="EMBL" id="OXR43318.1"/>
    </source>
</evidence>
<dbReference type="EC" id="6.2.1.-" evidence="5"/>
<organism evidence="5 6">
    <name type="scientific">Nocardia cerradoensis</name>
    <dbReference type="NCBI Taxonomy" id="85688"/>
    <lineage>
        <taxon>Bacteria</taxon>
        <taxon>Bacillati</taxon>
        <taxon>Actinomycetota</taxon>
        <taxon>Actinomycetes</taxon>
        <taxon>Mycobacteriales</taxon>
        <taxon>Nocardiaceae</taxon>
        <taxon>Nocardia</taxon>
    </lineage>
</organism>
<evidence type="ECO:0000259" key="3">
    <source>
        <dbReference type="Pfam" id="PF00501"/>
    </source>
</evidence>
<dbReference type="Pfam" id="PF00501">
    <property type="entry name" value="AMP-binding"/>
    <property type="match status" value="1"/>
</dbReference>
<feature type="domain" description="AMP-dependent synthetase/ligase" evidence="3">
    <location>
        <begin position="16"/>
        <end position="370"/>
    </location>
</feature>
<dbReference type="Gene3D" id="3.40.50.12780">
    <property type="entry name" value="N-terminal domain of ligase-like"/>
    <property type="match status" value="1"/>
</dbReference>
<dbReference type="PANTHER" id="PTHR43201:SF5">
    <property type="entry name" value="MEDIUM-CHAIN ACYL-COA LIGASE ACSF2, MITOCHONDRIAL"/>
    <property type="match status" value="1"/>
</dbReference>
<dbReference type="InterPro" id="IPR000873">
    <property type="entry name" value="AMP-dep_synth/lig_dom"/>
</dbReference>
<protein>
    <submittedName>
        <fullName evidence="5">Putative sulfoacetate--CoA ligase</fullName>
        <ecNumber evidence="5">6.2.1.-</ecNumber>
    </submittedName>
</protein>
<proteinExistence type="inferred from homology"/>
<evidence type="ECO:0000259" key="4">
    <source>
        <dbReference type="Pfam" id="PF13193"/>
    </source>
</evidence>
<comment type="similarity">
    <text evidence="1">Belongs to the ATP-dependent AMP-binding enzyme family.</text>
</comment>
<dbReference type="Gene3D" id="3.30.300.30">
    <property type="match status" value="1"/>
</dbReference>
<dbReference type="EMBL" id="NGAF01000010">
    <property type="protein sequence ID" value="OXR43318.1"/>
    <property type="molecule type" value="Genomic_DNA"/>
</dbReference>
<dbReference type="GO" id="GO:0031956">
    <property type="term" value="F:medium-chain fatty acid-CoA ligase activity"/>
    <property type="evidence" value="ECO:0007669"/>
    <property type="project" value="TreeGrafter"/>
</dbReference>
<comment type="caution">
    <text evidence="5">The sequence shown here is derived from an EMBL/GenBank/DDBJ whole genome shotgun (WGS) entry which is preliminary data.</text>
</comment>
<dbReference type="SUPFAM" id="SSF56801">
    <property type="entry name" value="Acetyl-CoA synthetase-like"/>
    <property type="match status" value="1"/>
</dbReference>
<evidence type="ECO:0000256" key="1">
    <source>
        <dbReference type="ARBA" id="ARBA00006432"/>
    </source>
</evidence>
<dbReference type="Proteomes" id="UP000215506">
    <property type="component" value="Unassembled WGS sequence"/>
</dbReference>
<dbReference type="InterPro" id="IPR025110">
    <property type="entry name" value="AMP-bd_C"/>
</dbReference>
<dbReference type="CDD" id="cd04433">
    <property type="entry name" value="AFD_class_I"/>
    <property type="match status" value="1"/>
</dbReference>
<gene>
    <name evidence="5" type="primary">sauT_1</name>
    <name evidence="5" type="ORF">B7C42_04740</name>
</gene>
<dbReference type="PANTHER" id="PTHR43201">
    <property type="entry name" value="ACYL-COA SYNTHETASE"/>
    <property type="match status" value="1"/>
</dbReference>